<evidence type="ECO:0008006" key="9">
    <source>
        <dbReference type="Google" id="ProtNLM"/>
    </source>
</evidence>
<evidence type="ECO:0000313" key="7">
    <source>
        <dbReference type="EMBL" id="KAF7300493.1"/>
    </source>
</evidence>
<evidence type="ECO:0000256" key="2">
    <source>
        <dbReference type="SAM" id="MobiDB-lite"/>
    </source>
</evidence>
<dbReference type="Pfam" id="PF07250">
    <property type="entry name" value="Glyoxal_oxid_N"/>
    <property type="match status" value="1"/>
</dbReference>
<keyword evidence="3" id="KW-0472">Membrane</keyword>
<dbReference type="Gene3D" id="2.60.40.10">
    <property type="entry name" value="Immunoglobulins"/>
    <property type="match status" value="1"/>
</dbReference>
<sequence length="786" mass="82987">MRALFFALPFLRHALASGAPGSIEVVTNTRVSAMMMFLGNTDKVYILDKAEGNAEQINGHSAWGSVYDLNSNTVELMDVQTNTFCSSGMHLPNGSFSVFGGNGAVAIGGGDPDDNGWDSVLQDFDGSRAIRILNPCNSTADFNSAACQWVEAPGNTEMQMQAQRWYSTAEPLATGQIVIMGGFTGGGYILRVVPNTNPALGGSLSYEFYPNTNNQAPQNLQFLFKTSGLNAYPHAFLMASGKMFLQANVSTTIWDPATNDEDPLPDMPNGVVRVYPASGATAMLPMTPANNWTQTVVFCGGSDIPEEGWGNFSFPFVNTWDVPASQDCQEITPEGDGVYHQVDDMPEGRTMGQFIILPTGKLLVVNGGLNGTAGYGQNNALTPQAEMPFQESFASGPVGTPAMYDPLAPLGSRWTNEGFETSPIARLYHSSALLMPDGSVLIAGSNPNLDVNTTVVTFPTEYRAEKFYPPYFNATTRPVPQGVPSTLSYGGASFDVTIPATSYEGSGNTAAESAQVNVIRPGWTTHGMNMGQRFLQLNNTYTVNNDSSITLHVAQMPPNANLFQPGPAFIFVVVNGIPSNGTYAIVGSGAIETQQLNAVAVLPASVQLDSAQGGAGGSSASSSGSGSNSHDTSGKNASSSSSSHVGLIAGVVAGVGAAALIALAAGICLVRRRNARRRAGIAAGKAASTRASEFNPGVMTRPGVSPYQAVPPESQLFLGLTPDMRRHSQTTSGTDSGVWEAHAQAYAPALSGLRQEPYRDEVGAAYRDSQIPKLPAHEPDVYEPEY</sequence>
<keyword evidence="3" id="KW-1133">Transmembrane helix</keyword>
<accession>A0A8H6SIY3</accession>
<dbReference type="InterPro" id="IPR014756">
    <property type="entry name" value="Ig_E-set"/>
</dbReference>
<dbReference type="InterPro" id="IPR009880">
    <property type="entry name" value="Glyoxal_oxidase_N"/>
</dbReference>
<dbReference type="PANTHER" id="PTHR32208:SF21">
    <property type="entry name" value="LOW QUALITY PROTEIN: ALDEHYDE OXIDASE GLOX-LIKE"/>
    <property type="match status" value="1"/>
</dbReference>
<keyword evidence="8" id="KW-1185">Reference proteome</keyword>
<dbReference type="Pfam" id="PF09118">
    <property type="entry name" value="GO-like_E_set"/>
    <property type="match status" value="1"/>
</dbReference>
<feature type="region of interest" description="Disordered" evidence="2">
    <location>
        <begin position="612"/>
        <end position="640"/>
    </location>
</feature>
<dbReference type="CDD" id="cd02851">
    <property type="entry name" value="E_set_GO_C"/>
    <property type="match status" value="1"/>
</dbReference>
<proteinExistence type="predicted"/>
<evidence type="ECO:0000256" key="4">
    <source>
        <dbReference type="SAM" id="SignalP"/>
    </source>
</evidence>
<feature type="domain" description="Glyoxal oxidase N-terminal" evidence="5">
    <location>
        <begin position="124"/>
        <end position="471"/>
    </location>
</feature>
<evidence type="ECO:0000256" key="1">
    <source>
        <dbReference type="ARBA" id="ARBA00022729"/>
    </source>
</evidence>
<dbReference type="AlphaFoldDB" id="A0A8H6SIY3"/>
<dbReference type="Proteomes" id="UP000613580">
    <property type="component" value="Unassembled WGS sequence"/>
</dbReference>
<keyword evidence="1 4" id="KW-0732">Signal</keyword>
<feature type="compositionally biased region" description="Low complexity" evidence="2">
    <location>
        <begin position="618"/>
        <end position="629"/>
    </location>
</feature>
<protein>
    <recommendedName>
        <fullName evidence="9">Glyoxal oxidase</fullName>
    </recommendedName>
</protein>
<dbReference type="EMBL" id="JACAZE010000013">
    <property type="protein sequence ID" value="KAF7300493.1"/>
    <property type="molecule type" value="Genomic_DNA"/>
</dbReference>
<feature type="chain" id="PRO_5034233682" description="Glyoxal oxidase" evidence="4">
    <location>
        <begin position="17"/>
        <end position="786"/>
    </location>
</feature>
<dbReference type="SUPFAM" id="SSF50965">
    <property type="entry name" value="Galactose oxidase, central domain"/>
    <property type="match status" value="1"/>
</dbReference>
<dbReference type="PANTHER" id="PTHR32208">
    <property type="entry name" value="SECRETED PROTEIN-RELATED"/>
    <property type="match status" value="1"/>
</dbReference>
<dbReference type="InterPro" id="IPR013783">
    <property type="entry name" value="Ig-like_fold"/>
</dbReference>
<evidence type="ECO:0000256" key="3">
    <source>
        <dbReference type="SAM" id="Phobius"/>
    </source>
</evidence>
<dbReference type="Gene3D" id="2.130.10.80">
    <property type="entry name" value="Galactose oxidase/kelch, beta-propeller"/>
    <property type="match status" value="1"/>
</dbReference>
<feature type="signal peptide" evidence="4">
    <location>
        <begin position="1"/>
        <end position="16"/>
    </location>
</feature>
<dbReference type="SUPFAM" id="SSF81296">
    <property type="entry name" value="E set domains"/>
    <property type="match status" value="1"/>
</dbReference>
<evidence type="ECO:0000313" key="8">
    <source>
        <dbReference type="Proteomes" id="UP000613580"/>
    </source>
</evidence>
<name>A0A8H6SIY3_MYCCL</name>
<gene>
    <name evidence="7" type="ORF">HMN09_00933700</name>
</gene>
<evidence type="ECO:0000259" key="6">
    <source>
        <dbReference type="Pfam" id="PF09118"/>
    </source>
</evidence>
<dbReference type="InterPro" id="IPR037293">
    <property type="entry name" value="Gal_Oxidase_central_sf"/>
</dbReference>
<evidence type="ECO:0000259" key="5">
    <source>
        <dbReference type="Pfam" id="PF07250"/>
    </source>
</evidence>
<feature type="domain" description="Galactose oxidase-like Early set" evidence="6">
    <location>
        <begin position="477"/>
        <end position="583"/>
    </location>
</feature>
<keyword evidence="3" id="KW-0812">Transmembrane</keyword>
<dbReference type="InterPro" id="IPR011043">
    <property type="entry name" value="Gal_Oxase/kelch_b-propeller"/>
</dbReference>
<feature type="transmembrane region" description="Helical" evidence="3">
    <location>
        <begin position="645"/>
        <end position="670"/>
    </location>
</feature>
<organism evidence="7 8">
    <name type="scientific">Mycena chlorophos</name>
    <name type="common">Agaric fungus</name>
    <name type="synonym">Agaricus chlorophos</name>
    <dbReference type="NCBI Taxonomy" id="658473"/>
    <lineage>
        <taxon>Eukaryota</taxon>
        <taxon>Fungi</taxon>
        <taxon>Dikarya</taxon>
        <taxon>Basidiomycota</taxon>
        <taxon>Agaricomycotina</taxon>
        <taxon>Agaricomycetes</taxon>
        <taxon>Agaricomycetidae</taxon>
        <taxon>Agaricales</taxon>
        <taxon>Marasmiineae</taxon>
        <taxon>Mycenaceae</taxon>
        <taxon>Mycena</taxon>
    </lineage>
</organism>
<reference evidence="7" key="1">
    <citation type="submission" date="2020-05" db="EMBL/GenBank/DDBJ databases">
        <title>Mycena genomes resolve the evolution of fungal bioluminescence.</title>
        <authorList>
            <person name="Tsai I.J."/>
        </authorList>
    </citation>
    <scope>NUCLEOTIDE SEQUENCE</scope>
    <source>
        <strain evidence="7">110903Hualien_Pintung</strain>
    </source>
</reference>
<dbReference type="OrthoDB" id="2019572at2759"/>
<comment type="caution">
    <text evidence="7">The sequence shown here is derived from an EMBL/GenBank/DDBJ whole genome shotgun (WGS) entry which is preliminary data.</text>
</comment>
<dbReference type="InterPro" id="IPR015202">
    <property type="entry name" value="GO-like_E_set"/>
</dbReference>